<evidence type="ECO:0000313" key="1">
    <source>
        <dbReference type="EMBL" id="CAD6998179.1"/>
    </source>
</evidence>
<keyword evidence="2" id="KW-1185">Reference proteome</keyword>
<protein>
    <submittedName>
        <fullName evidence="1">(Mediterranean fruit fly) hypothetical protein</fullName>
    </submittedName>
</protein>
<gene>
    <name evidence="1" type="ORF">CCAP1982_LOCUS6795</name>
</gene>
<proteinExistence type="predicted"/>
<evidence type="ECO:0000313" key="2">
    <source>
        <dbReference type="Proteomes" id="UP000606786"/>
    </source>
</evidence>
<dbReference type="AlphaFoldDB" id="A0A811UGU5"/>
<accession>A0A811UGU5</accession>
<organism evidence="1 2">
    <name type="scientific">Ceratitis capitata</name>
    <name type="common">Mediterranean fruit fly</name>
    <name type="synonym">Tephritis capitata</name>
    <dbReference type="NCBI Taxonomy" id="7213"/>
    <lineage>
        <taxon>Eukaryota</taxon>
        <taxon>Metazoa</taxon>
        <taxon>Ecdysozoa</taxon>
        <taxon>Arthropoda</taxon>
        <taxon>Hexapoda</taxon>
        <taxon>Insecta</taxon>
        <taxon>Pterygota</taxon>
        <taxon>Neoptera</taxon>
        <taxon>Endopterygota</taxon>
        <taxon>Diptera</taxon>
        <taxon>Brachycera</taxon>
        <taxon>Muscomorpha</taxon>
        <taxon>Tephritoidea</taxon>
        <taxon>Tephritidae</taxon>
        <taxon>Ceratitis</taxon>
        <taxon>Ceratitis</taxon>
    </lineage>
</organism>
<dbReference type="Proteomes" id="UP000606786">
    <property type="component" value="Unassembled WGS sequence"/>
</dbReference>
<comment type="caution">
    <text evidence="1">The sequence shown here is derived from an EMBL/GenBank/DDBJ whole genome shotgun (WGS) entry which is preliminary data.</text>
</comment>
<sequence length="60" mass="6906">MTAKELHRATMLGIIGLIAIKYTWHGVHAKQPVAACYCIEYMELRVEWVPKGVQQQHQDN</sequence>
<name>A0A811UGU5_CERCA</name>
<dbReference type="EMBL" id="CAJHJT010000012">
    <property type="protein sequence ID" value="CAD6998179.1"/>
    <property type="molecule type" value="Genomic_DNA"/>
</dbReference>
<reference evidence="1" key="1">
    <citation type="submission" date="2020-11" db="EMBL/GenBank/DDBJ databases">
        <authorList>
            <person name="Whitehead M."/>
        </authorList>
    </citation>
    <scope>NUCLEOTIDE SEQUENCE</scope>
    <source>
        <strain evidence="1">EGII</strain>
    </source>
</reference>